<dbReference type="InterPro" id="IPR051465">
    <property type="entry name" value="Cell_Envelope_Struct_Comp"/>
</dbReference>
<comment type="caution">
    <text evidence="3">The sequence shown here is derived from an EMBL/GenBank/DDBJ whole genome shotgun (WGS) entry which is preliminary data.</text>
</comment>
<dbReference type="Pfam" id="PF00395">
    <property type="entry name" value="SLH"/>
    <property type="match status" value="3"/>
</dbReference>
<evidence type="ECO:0000259" key="2">
    <source>
        <dbReference type="PROSITE" id="PS51272"/>
    </source>
</evidence>
<gene>
    <name evidence="3" type="ORF">ACFPOH_12755</name>
</gene>
<evidence type="ECO:0000313" key="4">
    <source>
        <dbReference type="Proteomes" id="UP001595978"/>
    </source>
</evidence>
<dbReference type="PANTHER" id="PTHR43308">
    <property type="entry name" value="OUTER MEMBRANE PROTEIN ALPHA-RELATED"/>
    <property type="match status" value="1"/>
</dbReference>
<keyword evidence="4" id="KW-1185">Reference proteome</keyword>
<accession>A0ABW0RCR9</accession>
<name>A0ABW0RCR9_9BACL</name>
<feature type="domain" description="SLH" evidence="2">
    <location>
        <begin position="572"/>
        <end position="635"/>
    </location>
</feature>
<dbReference type="PROSITE" id="PS51272">
    <property type="entry name" value="SLH"/>
    <property type="match status" value="3"/>
</dbReference>
<evidence type="ECO:0000256" key="1">
    <source>
        <dbReference type="SAM" id="SignalP"/>
    </source>
</evidence>
<protein>
    <submittedName>
        <fullName evidence="3">S-layer homology domain-containing protein</fullName>
    </submittedName>
</protein>
<feature type="domain" description="SLH" evidence="2">
    <location>
        <begin position="701"/>
        <end position="756"/>
    </location>
</feature>
<sequence>MKKVLSIVFALLLLIGTVAPVQAAQTVNEQYPVSSGVMYSQYTYKDSYTNVINHLSINLNDSYTKVDVGLPSAYNKRETVLAIANRDSRDGNRVVGAINAAFFNMSTGVPAFLIAKNNRIINGGLVSEGADQYMNVPTAFGIGKNGQGIIDYFDMKITMSTNGSTYDLSGMDRVRNANEVVVYTPNYYLGYTNNNEYGFDVIIEGDQPVGPIYFGDTISGRVKEIAPYGQTKHAIPKNGFILSVQGGSPYSKTFSNLQIGQQISVNFDIDAQWKDAQFILASGPFLVRDGKPYIMMSTSSSRAREVAPRTVVALSKDKKTVHFITVDGRQSHSKGMNMTQLANYLVSLGVDTAINLDGGGSTTMGIRKYGSNDVVLINKPSGGSPRAVHAILEAISTAPLGEAKTLKYSRTNVGTMLVGTSSTVNVQYVLDEYYNPLPLASDSISLASQNKTLQVNGTTFTTTKAGEDRIYIMYKGKVLQSFPVTIVDAPSSMTIQGAKEVTVDETQNYTVNAKDAEGKTLIYNANQVKWSVEGNIGTITSSGQFKATNPGSGKIVATLGSKSVSMAVQVRDKSIFKDVPSNYQYYNEIEYSAKNNIITGYSDGTFKPKENISREHAAVILARVLNLDTNNVKDPNFKDVPKTHVYYKQIAAVANAGIMSGKENGTFDPKGKLTRAQMAKIISEAFELDHTKVQTASLNNQKISFADVPSQHWAVSYIQALAYHNVTTGYQDGTFKPDENIRREHFVLFVYRAIHL</sequence>
<evidence type="ECO:0000313" key="3">
    <source>
        <dbReference type="EMBL" id="MFC5542576.1"/>
    </source>
</evidence>
<dbReference type="Gene3D" id="2.60.40.1080">
    <property type="match status" value="1"/>
</dbReference>
<feature type="signal peptide" evidence="1">
    <location>
        <begin position="1"/>
        <end position="23"/>
    </location>
</feature>
<dbReference type="Proteomes" id="UP001595978">
    <property type="component" value="Unassembled WGS sequence"/>
</dbReference>
<feature type="domain" description="SLH" evidence="2">
    <location>
        <begin position="636"/>
        <end position="696"/>
    </location>
</feature>
<proteinExistence type="predicted"/>
<feature type="chain" id="PRO_5046242481" evidence="1">
    <location>
        <begin position="24"/>
        <end position="756"/>
    </location>
</feature>
<keyword evidence="1" id="KW-0732">Signal</keyword>
<dbReference type="Pfam" id="PF09992">
    <property type="entry name" value="NAGPA"/>
    <property type="match status" value="1"/>
</dbReference>
<dbReference type="InterPro" id="IPR001119">
    <property type="entry name" value="SLH_dom"/>
</dbReference>
<reference evidence="4" key="1">
    <citation type="journal article" date="2019" name="Int. J. Syst. Evol. Microbiol.">
        <title>The Global Catalogue of Microorganisms (GCM) 10K type strain sequencing project: providing services to taxonomists for standard genome sequencing and annotation.</title>
        <authorList>
            <consortium name="The Broad Institute Genomics Platform"/>
            <consortium name="The Broad Institute Genome Sequencing Center for Infectious Disease"/>
            <person name="Wu L."/>
            <person name="Ma J."/>
        </authorList>
    </citation>
    <scope>NUCLEOTIDE SEQUENCE [LARGE SCALE GENOMIC DNA]</scope>
    <source>
        <strain evidence="4">CCUG 56331</strain>
    </source>
</reference>
<dbReference type="InterPro" id="IPR018711">
    <property type="entry name" value="NAGPA"/>
</dbReference>
<dbReference type="EMBL" id="JBHSNQ010000170">
    <property type="protein sequence ID" value="MFC5542576.1"/>
    <property type="molecule type" value="Genomic_DNA"/>
</dbReference>
<organism evidence="3 4">
    <name type="scientific">Ureibacillus suwonensis</name>
    <dbReference type="NCBI Taxonomy" id="313007"/>
    <lineage>
        <taxon>Bacteria</taxon>
        <taxon>Bacillati</taxon>
        <taxon>Bacillota</taxon>
        <taxon>Bacilli</taxon>
        <taxon>Bacillales</taxon>
        <taxon>Caryophanaceae</taxon>
        <taxon>Ureibacillus</taxon>
    </lineage>
</organism>
<dbReference type="RefSeq" id="WP_390309978.1">
    <property type="nucleotide sequence ID" value="NZ_JBHSNQ010000170.1"/>
</dbReference>